<gene>
    <name evidence="1" type="ORF">LOD99_7476</name>
</gene>
<protein>
    <submittedName>
        <fullName evidence="1">Uncharacterized protein</fullName>
    </submittedName>
</protein>
<comment type="caution">
    <text evidence="1">The sequence shown here is derived from an EMBL/GenBank/DDBJ whole genome shotgun (WGS) entry which is preliminary data.</text>
</comment>
<keyword evidence="2" id="KW-1185">Reference proteome</keyword>
<sequence length="99" mass="11532">MVTNFIPIIDKLVAALNQRQAAYCVIRDRFGFLSELNSLVSDQMRDKANHLINIYSDDLEPGFVDEIVQFSVFWTSYISADPSKTEDTKQIREFQMFKF</sequence>
<accession>A0AAV7JUH0</accession>
<name>A0AAV7JUH0_9METZ</name>
<reference evidence="1 2" key="1">
    <citation type="journal article" date="2023" name="BMC Biol.">
        <title>The compact genome of the sponge Oopsacas minuta (Hexactinellida) is lacking key metazoan core genes.</title>
        <authorList>
            <person name="Santini S."/>
            <person name="Schenkelaars Q."/>
            <person name="Jourda C."/>
            <person name="Duchesne M."/>
            <person name="Belahbib H."/>
            <person name="Rocher C."/>
            <person name="Selva M."/>
            <person name="Riesgo A."/>
            <person name="Vervoort M."/>
            <person name="Leys S.P."/>
            <person name="Kodjabachian L."/>
            <person name="Le Bivic A."/>
            <person name="Borchiellini C."/>
            <person name="Claverie J.M."/>
            <person name="Renard E."/>
        </authorList>
    </citation>
    <scope>NUCLEOTIDE SEQUENCE [LARGE SCALE GENOMIC DNA]</scope>
    <source>
        <strain evidence="1">SPO-2</strain>
    </source>
</reference>
<dbReference type="Proteomes" id="UP001165289">
    <property type="component" value="Unassembled WGS sequence"/>
</dbReference>
<dbReference type="AlphaFoldDB" id="A0AAV7JUH0"/>
<proteinExistence type="predicted"/>
<dbReference type="EMBL" id="JAKMXF010000299">
    <property type="protein sequence ID" value="KAI6652462.1"/>
    <property type="molecule type" value="Genomic_DNA"/>
</dbReference>
<organism evidence="1 2">
    <name type="scientific">Oopsacas minuta</name>
    <dbReference type="NCBI Taxonomy" id="111878"/>
    <lineage>
        <taxon>Eukaryota</taxon>
        <taxon>Metazoa</taxon>
        <taxon>Porifera</taxon>
        <taxon>Hexactinellida</taxon>
        <taxon>Hexasterophora</taxon>
        <taxon>Lyssacinosida</taxon>
        <taxon>Leucopsacidae</taxon>
        <taxon>Oopsacas</taxon>
    </lineage>
</organism>
<evidence type="ECO:0000313" key="1">
    <source>
        <dbReference type="EMBL" id="KAI6652462.1"/>
    </source>
</evidence>
<evidence type="ECO:0000313" key="2">
    <source>
        <dbReference type="Proteomes" id="UP001165289"/>
    </source>
</evidence>